<sequence>MYTDFYIIFLKGKCEMKSILEELYRGNLDPEERMVPTDPEYRPLNRKISELMTEVKQRFSESEFAALEQILDLNDESNSMLASEAFVQGFRMGALVMVEVFRGGKPDVMGGS</sequence>
<organism evidence="1 2">
    <name type="scientific">Paenibacillus zeirhizosphaerae</name>
    <dbReference type="NCBI Taxonomy" id="2987519"/>
    <lineage>
        <taxon>Bacteria</taxon>
        <taxon>Bacillati</taxon>
        <taxon>Bacillota</taxon>
        <taxon>Bacilli</taxon>
        <taxon>Bacillales</taxon>
        <taxon>Paenibacillaceae</taxon>
        <taxon>Paenibacillus</taxon>
    </lineage>
</organism>
<comment type="caution">
    <text evidence="1">The sequence shown here is derived from an EMBL/GenBank/DDBJ whole genome shotgun (WGS) entry which is preliminary data.</text>
</comment>
<protein>
    <submittedName>
        <fullName evidence="1">Uncharacterized protein</fullName>
    </submittedName>
</protein>
<keyword evidence="2" id="KW-1185">Reference proteome</keyword>
<dbReference type="RefSeq" id="WP_305755384.1">
    <property type="nucleotide sequence ID" value="NZ_JAPCKK010000016.1"/>
</dbReference>
<accession>A0ABT9FT06</accession>
<reference evidence="1 2" key="1">
    <citation type="submission" date="2022-10" db="EMBL/GenBank/DDBJ databases">
        <title>Paenibacillus description and whole genome data of maize root bacterial community.</title>
        <authorList>
            <person name="Marton D."/>
            <person name="Farkas M."/>
            <person name="Cserhati M."/>
        </authorList>
    </citation>
    <scope>NUCLEOTIDE SEQUENCE [LARGE SCALE GENOMIC DNA]</scope>
    <source>
        <strain evidence="1 2">P96</strain>
    </source>
</reference>
<name>A0ABT9FT06_9BACL</name>
<dbReference type="Pfam" id="PF20648">
    <property type="entry name" value="DUF6809"/>
    <property type="match status" value="1"/>
</dbReference>
<proteinExistence type="predicted"/>
<dbReference type="Proteomes" id="UP001241848">
    <property type="component" value="Unassembled WGS sequence"/>
</dbReference>
<gene>
    <name evidence="1" type="ORF">OIN60_13615</name>
</gene>
<evidence type="ECO:0000313" key="2">
    <source>
        <dbReference type="Proteomes" id="UP001241848"/>
    </source>
</evidence>
<dbReference type="InterPro" id="IPR049215">
    <property type="entry name" value="DUF6809"/>
</dbReference>
<evidence type="ECO:0000313" key="1">
    <source>
        <dbReference type="EMBL" id="MDP4097809.1"/>
    </source>
</evidence>
<dbReference type="EMBL" id="JAPCKK010000016">
    <property type="protein sequence ID" value="MDP4097809.1"/>
    <property type="molecule type" value="Genomic_DNA"/>
</dbReference>